<accession>A0A2H0YTK7</accession>
<reference evidence="6" key="1">
    <citation type="submission" date="2017-09" db="EMBL/GenBank/DDBJ databases">
        <title>Depth-based differentiation of microbial function through sediment-hosted aquifers and enrichment of novel symbionts in the deep terrestrial subsurface.</title>
        <authorList>
            <person name="Probst A.J."/>
            <person name="Ladd B."/>
            <person name="Jarett J.K."/>
            <person name="Geller-Mcgrath D.E."/>
            <person name="Sieber C.M.K."/>
            <person name="Emerson J.B."/>
            <person name="Anantharaman K."/>
            <person name="Thomas B.C."/>
            <person name="Malmstrom R."/>
            <person name="Stieglmeier M."/>
            <person name="Klingl A."/>
            <person name="Woyke T."/>
            <person name="Ryan C.M."/>
            <person name="Banfield J.F."/>
        </authorList>
    </citation>
    <scope>NUCLEOTIDE SEQUENCE [LARGE SCALE GENOMIC DNA]</scope>
</reference>
<gene>
    <name evidence="5" type="ORF">COT25_00935</name>
</gene>
<dbReference type="EMBL" id="PEXV01000037">
    <property type="protein sequence ID" value="PIS41841.1"/>
    <property type="molecule type" value="Genomic_DNA"/>
</dbReference>
<dbReference type="PANTHER" id="PTHR30580">
    <property type="entry name" value="PRIMOSOMAL PROTEIN N"/>
    <property type="match status" value="1"/>
</dbReference>
<dbReference type="GO" id="GO:0003677">
    <property type="term" value="F:DNA binding"/>
    <property type="evidence" value="ECO:0007669"/>
    <property type="project" value="UniProtKB-KW"/>
</dbReference>
<dbReference type="Pfam" id="PF17764">
    <property type="entry name" value="PriA_3primeBD"/>
    <property type="match status" value="1"/>
</dbReference>
<dbReference type="InterPro" id="IPR041222">
    <property type="entry name" value="PriA_3primeBD"/>
</dbReference>
<evidence type="ECO:0000256" key="2">
    <source>
        <dbReference type="ARBA" id="ARBA00022840"/>
    </source>
</evidence>
<dbReference type="PANTHER" id="PTHR30580:SF1">
    <property type="entry name" value="COMF OPERON PROTEIN 1"/>
    <property type="match status" value="1"/>
</dbReference>
<dbReference type="Proteomes" id="UP000228711">
    <property type="component" value="Unassembled WGS sequence"/>
</dbReference>
<evidence type="ECO:0000313" key="6">
    <source>
        <dbReference type="Proteomes" id="UP000228711"/>
    </source>
</evidence>
<dbReference type="InterPro" id="IPR042115">
    <property type="entry name" value="PriA_3primeBD_sf"/>
</dbReference>
<evidence type="ECO:0000259" key="4">
    <source>
        <dbReference type="Pfam" id="PF17764"/>
    </source>
</evidence>
<sequence>MKFAQVVFPERLPRSSGFFDYQIPPDLEKKIHPGVLVTAPFRSSEKIGVVFCVQNKTTVPKEKLRHISEIITEQAVITSFQFTLIHWLRETSGSSYATILN</sequence>
<evidence type="ECO:0000256" key="1">
    <source>
        <dbReference type="ARBA" id="ARBA00022741"/>
    </source>
</evidence>
<feature type="non-terminal residue" evidence="5">
    <location>
        <position position="101"/>
    </location>
</feature>
<dbReference type="Gene3D" id="3.40.1440.60">
    <property type="entry name" value="PriA, 3(prime) DNA-binding domain"/>
    <property type="match status" value="1"/>
</dbReference>
<dbReference type="GO" id="GO:0005524">
    <property type="term" value="F:ATP binding"/>
    <property type="evidence" value="ECO:0007669"/>
    <property type="project" value="UniProtKB-KW"/>
</dbReference>
<evidence type="ECO:0000256" key="3">
    <source>
        <dbReference type="ARBA" id="ARBA00023125"/>
    </source>
</evidence>
<keyword evidence="1" id="KW-0547">Nucleotide-binding</keyword>
<dbReference type="GO" id="GO:0006310">
    <property type="term" value="P:DNA recombination"/>
    <property type="evidence" value="ECO:0007669"/>
    <property type="project" value="TreeGrafter"/>
</dbReference>
<feature type="domain" description="Primosomal protein N' 3' DNA-binding" evidence="4">
    <location>
        <begin position="15"/>
        <end position="99"/>
    </location>
</feature>
<dbReference type="GO" id="GO:0006302">
    <property type="term" value="P:double-strand break repair"/>
    <property type="evidence" value="ECO:0007669"/>
    <property type="project" value="TreeGrafter"/>
</dbReference>
<dbReference type="GO" id="GO:0006270">
    <property type="term" value="P:DNA replication initiation"/>
    <property type="evidence" value="ECO:0007669"/>
    <property type="project" value="TreeGrafter"/>
</dbReference>
<organism evidence="5 6">
    <name type="scientific">Candidatus Kerfeldbacteria bacterium CG08_land_8_20_14_0_20_42_7</name>
    <dbReference type="NCBI Taxonomy" id="2014245"/>
    <lineage>
        <taxon>Bacteria</taxon>
        <taxon>Candidatus Kerfeldiibacteriota</taxon>
    </lineage>
</organism>
<comment type="caution">
    <text evidence="5">The sequence shown here is derived from an EMBL/GenBank/DDBJ whole genome shotgun (WGS) entry which is preliminary data.</text>
</comment>
<dbReference type="GO" id="GO:0043138">
    <property type="term" value="F:3'-5' DNA helicase activity"/>
    <property type="evidence" value="ECO:0007669"/>
    <property type="project" value="TreeGrafter"/>
</dbReference>
<evidence type="ECO:0000313" key="5">
    <source>
        <dbReference type="EMBL" id="PIS41841.1"/>
    </source>
</evidence>
<proteinExistence type="predicted"/>
<keyword evidence="2" id="KW-0067">ATP-binding</keyword>
<keyword evidence="3" id="KW-0238">DNA-binding</keyword>
<protein>
    <recommendedName>
        <fullName evidence="4">Primosomal protein N' 3' DNA-binding domain-containing protein</fullName>
    </recommendedName>
</protein>
<dbReference type="AlphaFoldDB" id="A0A2H0YTK7"/>
<name>A0A2H0YTK7_9BACT</name>